<dbReference type="SUPFAM" id="SSF52402">
    <property type="entry name" value="Adenine nucleotide alpha hydrolases-like"/>
    <property type="match status" value="1"/>
</dbReference>
<dbReference type="InterPro" id="IPR020825">
    <property type="entry name" value="Phe-tRNA_synthase-like_B3/B4"/>
</dbReference>
<protein>
    <recommendedName>
        <fullName evidence="8">tRNA(Ile)-lysidine synthase</fullName>
        <ecNumber evidence="8">6.3.4.19</ecNumber>
    </recommendedName>
    <alternativeName>
        <fullName evidence="8">tRNA(Ile)-2-lysyl-cytidine synthase</fullName>
    </alternativeName>
    <alternativeName>
        <fullName evidence="8">tRNA(Ile)-lysidine synthetase</fullName>
    </alternativeName>
</protein>
<dbReference type="Gene3D" id="1.20.59.20">
    <property type="match status" value="1"/>
</dbReference>
<feature type="domain" description="Lysidine-tRNA(Ile) synthetase C-terminal" evidence="9">
    <location>
        <begin position="384"/>
        <end position="456"/>
    </location>
</feature>
<accession>A0ABQ5N426</accession>
<feature type="binding site" evidence="8">
    <location>
        <begin position="26"/>
        <end position="31"/>
    </location>
    <ligand>
        <name>ATP</name>
        <dbReference type="ChEBI" id="CHEBI:30616"/>
    </ligand>
</feature>
<evidence type="ECO:0000313" key="10">
    <source>
        <dbReference type="EMBL" id="GLC29941.1"/>
    </source>
</evidence>
<dbReference type="InterPro" id="IPR012796">
    <property type="entry name" value="Lysidine-tRNA-synth_C"/>
</dbReference>
<evidence type="ECO:0000256" key="6">
    <source>
        <dbReference type="ARBA" id="ARBA00022840"/>
    </source>
</evidence>
<dbReference type="EMBL" id="BRXR01000001">
    <property type="protein sequence ID" value="GLC29941.1"/>
    <property type="molecule type" value="Genomic_DNA"/>
</dbReference>
<evidence type="ECO:0000313" key="11">
    <source>
        <dbReference type="Proteomes" id="UP001208567"/>
    </source>
</evidence>
<keyword evidence="6 8" id="KW-0067">ATP-binding</keyword>
<keyword evidence="3 8" id="KW-0436">Ligase</keyword>
<comment type="similarity">
    <text evidence="8">Belongs to the tRNA(Ile)-lysidine synthase family.</text>
</comment>
<dbReference type="Pfam" id="PF01171">
    <property type="entry name" value="ATP_bind_3"/>
    <property type="match status" value="1"/>
</dbReference>
<evidence type="ECO:0000256" key="3">
    <source>
        <dbReference type="ARBA" id="ARBA00022598"/>
    </source>
</evidence>
<comment type="domain">
    <text evidence="8">The N-terminal region contains the highly conserved SGGXDS motif, predicted to be a P-loop motif involved in ATP binding.</text>
</comment>
<comment type="caution">
    <text evidence="10">The sequence shown here is derived from an EMBL/GenBank/DDBJ whole genome shotgun (WGS) entry which is preliminary data.</text>
</comment>
<proteinExistence type="inferred from homology"/>
<dbReference type="SUPFAM" id="SSF82829">
    <property type="entry name" value="MesJ substrate recognition domain-like"/>
    <property type="match status" value="1"/>
</dbReference>
<dbReference type="HAMAP" id="MF_01161">
    <property type="entry name" value="tRNA_Ile_lys_synt"/>
    <property type="match status" value="1"/>
</dbReference>
<dbReference type="PANTHER" id="PTHR43033:SF1">
    <property type="entry name" value="TRNA(ILE)-LYSIDINE SYNTHASE-RELATED"/>
    <property type="match status" value="1"/>
</dbReference>
<comment type="subcellular location">
    <subcellularLocation>
        <location evidence="1 8">Cytoplasm</location>
    </subcellularLocation>
</comment>
<name>A0ABQ5N426_9CLOT</name>
<keyword evidence="11" id="KW-1185">Reference proteome</keyword>
<evidence type="ECO:0000256" key="4">
    <source>
        <dbReference type="ARBA" id="ARBA00022694"/>
    </source>
</evidence>
<evidence type="ECO:0000256" key="8">
    <source>
        <dbReference type="HAMAP-Rule" id="MF_01161"/>
    </source>
</evidence>
<dbReference type="RefSeq" id="WP_264849215.1">
    <property type="nucleotide sequence ID" value="NZ_BRXR01000001.1"/>
</dbReference>
<organism evidence="10 11">
    <name type="scientific">Clostridium omnivorum</name>
    <dbReference type="NCBI Taxonomy" id="1604902"/>
    <lineage>
        <taxon>Bacteria</taxon>
        <taxon>Bacillati</taxon>
        <taxon>Bacillota</taxon>
        <taxon>Clostridia</taxon>
        <taxon>Eubacteriales</taxon>
        <taxon>Clostridiaceae</taxon>
        <taxon>Clostridium</taxon>
    </lineage>
</organism>
<dbReference type="PANTHER" id="PTHR43033">
    <property type="entry name" value="TRNA(ILE)-LYSIDINE SYNTHASE-RELATED"/>
    <property type="match status" value="1"/>
</dbReference>
<evidence type="ECO:0000256" key="5">
    <source>
        <dbReference type="ARBA" id="ARBA00022741"/>
    </source>
</evidence>
<dbReference type="InterPro" id="IPR012795">
    <property type="entry name" value="tRNA_Ile_lys_synt_N"/>
</dbReference>
<dbReference type="SMART" id="SM00977">
    <property type="entry name" value="TilS_C"/>
    <property type="match status" value="1"/>
</dbReference>
<dbReference type="InterPro" id="IPR014729">
    <property type="entry name" value="Rossmann-like_a/b/a_fold"/>
</dbReference>
<comment type="function">
    <text evidence="8">Ligates lysine onto the cytidine present at position 34 of the AUA codon-specific tRNA(Ile) that contains the anticodon CAU, in an ATP-dependent manner. Cytidine is converted to lysidine, thus changing the amino acid specificity of the tRNA from methionine to isoleucine.</text>
</comment>
<evidence type="ECO:0000256" key="2">
    <source>
        <dbReference type="ARBA" id="ARBA00022490"/>
    </source>
</evidence>
<dbReference type="Gene3D" id="3.50.40.10">
    <property type="entry name" value="Phenylalanyl-trna Synthetase, Chain B, domain 3"/>
    <property type="match status" value="1"/>
</dbReference>
<evidence type="ECO:0000259" key="9">
    <source>
        <dbReference type="SMART" id="SM00977"/>
    </source>
</evidence>
<keyword evidence="5 8" id="KW-0547">Nucleotide-binding</keyword>
<gene>
    <name evidence="8 10" type="primary">tilS</name>
    <name evidence="10" type="ORF">bsdE14_13510</name>
</gene>
<keyword evidence="4 8" id="KW-0819">tRNA processing</keyword>
<dbReference type="InterPro" id="IPR012094">
    <property type="entry name" value="tRNA_Ile_lys_synt"/>
</dbReference>
<evidence type="ECO:0000256" key="7">
    <source>
        <dbReference type="ARBA" id="ARBA00048539"/>
    </source>
</evidence>
<dbReference type="Proteomes" id="UP001208567">
    <property type="component" value="Unassembled WGS sequence"/>
</dbReference>
<comment type="catalytic activity">
    <reaction evidence="7 8">
        <text>cytidine(34) in tRNA(Ile2) + L-lysine + ATP = lysidine(34) in tRNA(Ile2) + AMP + diphosphate + H(+)</text>
        <dbReference type="Rhea" id="RHEA:43744"/>
        <dbReference type="Rhea" id="RHEA-COMP:10625"/>
        <dbReference type="Rhea" id="RHEA-COMP:10670"/>
        <dbReference type="ChEBI" id="CHEBI:15378"/>
        <dbReference type="ChEBI" id="CHEBI:30616"/>
        <dbReference type="ChEBI" id="CHEBI:32551"/>
        <dbReference type="ChEBI" id="CHEBI:33019"/>
        <dbReference type="ChEBI" id="CHEBI:82748"/>
        <dbReference type="ChEBI" id="CHEBI:83665"/>
        <dbReference type="ChEBI" id="CHEBI:456215"/>
        <dbReference type="EC" id="6.3.4.19"/>
    </reaction>
</comment>
<dbReference type="NCBIfam" id="TIGR02433">
    <property type="entry name" value="lysidine_TilS_C"/>
    <property type="match status" value="1"/>
</dbReference>
<dbReference type="EC" id="6.3.4.19" evidence="8"/>
<dbReference type="Gene3D" id="3.40.50.620">
    <property type="entry name" value="HUPs"/>
    <property type="match status" value="1"/>
</dbReference>
<dbReference type="CDD" id="cd01992">
    <property type="entry name" value="TilS_N"/>
    <property type="match status" value="1"/>
</dbReference>
<reference evidence="10 11" key="1">
    <citation type="journal article" date="2024" name="Int. J. Syst. Evol. Microbiol.">
        <title>Clostridium omnivorum sp. nov., isolated from anoxic soil under the treatment of reductive soil disinfestation.</title>
        <authorList>
            <person name="Ueki A."/>
            <person name="Tonouchi A."/>
            <person name="Kaku N."/>
            <person name="Honma S."/>
            <person name="Ueki K."/>
        </authorList>
    </citation>
    <scope>NUCLEOTIDE SEQUENCE [LARGE SCALE GENOMIC DNA]</scope>
    <source>
        <strain evidence="10 11">E14</strain>
    </source>
</reference>
<evidence type="ECO:0000256" key="1">
    <source>
        <dbReference type="ARBA" id="ARBA00004496"/>
    </source>
</evidence>
<dbReference type="InterPro" id="IPR011063">
    <property type="entry name" value="TilS/TtcA_N"/>
</dbReference>
<dbReference type="NCBIfam" id="TIGR02432">
    <property type="entry name" value="lysidine_TilS_N"/>
    <property type="match status" value="1"/>
</dbReference>
<dbReference type="Pfam" id="PF11734">
    <property type="entry name" value="TilS_C"/>
    <property type="match status" value="1"/>
</dbReference>
<keyword evidence="2 8" id="KW-0963">Cytoplasm</keyword>
<dbReference type="SUPFAM" id="SSF56037">
    <property type="entry name" value="PheT/TilS domain"/>
    <property type="match status" value="1"/>
</dbReference>
<sequence length="463" mass="53892">MKDKVLKAIKQYSMLKNGDKIIVAVSGGPDSICLLHILHTLKDEFNLELIAAHVNHCLRGKEADEDEKYVEEYCKKNDIKFFSKRVDINRLAMERNLSSESAGREARYEFFHKLMKEHNADKIALAHNANDQAETVLMRIMRGTGIEGLVGIKPVRGNIFIRPLINITRDEIENYCMENNLKPRIDKTNLENIYARNKVRLELIPYIKENFNEDIVNTLNRLSQTVSTDNDYLEYISIQSFKKYCDKNCDKVIINKDAFKEHEAVITRVIRHALLSLKGSLNNFEKVHIYDIIHIQNNSTGKKVVLPENIIAQNNYGNIELYIREENKKVTLNNEYVLEVNCSKFIEELNITVTLQLLLDKRKINVKEQNYIKYFDFDKIKGEMLLRKRKDGDRFTPLGMRGSKKLKDLFIDLKIPQPERDSIPLICFGEDIAWIVGYRLSDKFKITKDTKNVLEIKIERGAF</sequence>